<dbReference type="OrthoDB" id="9808312at2"/>
<dbReference type="PROSITE" id="PS51007">
    <property type="entry name" value="CYTC"/>
    <property type="match status" value="2"/>
</dbReference>
<feature type="compositionally biased region" description="Pro residues" evidence="5">
    <location>
        <begin position="35"/>
        <end position="45"/>
    </location>
</feature>
<evidence type="ECO:0000256" key="5">
    <source>
        <dbReference type="SAM" id="MobiDB-lite"/>
    </source>
</evidence>
<dbReference type="PANTHER" id="PTHR35008">
    <property type="entry name" value="BLL4482 PROTEIN-RELATED"/>
    <property type="match status" value="1"/>
</dbReference>
<dbReference type="SUPFAM" id="SSF46626">
    <property type="entry name" value="Cytochrome c"/>
    <property type="match status" value="3"/>
</dbReference>
<feature type="domain" description="Cytochrome c" evidence="7">
    <location>
        <begin position="216"/>
        <end position="296"/>
    </location>
</feature>
<keyword evidence="1 4" id="KW-0349">Heme</keyword>
<dbReference type="GO" id="GO:0020037">
    <property type="term" value="F:heme binding"/>
    <property type="evidence" value="ECO:0007669"/>
    <property type="project" value="InterPro"/>
</dbReference>
<evidence type="ECO:0000256" key="1">
    <source>
        <dbReference type="ARBA" id="ARBA00022617"/>
    </source>
</evidence>
<dbReference type="PANTHER" id="PTHR35008:SF4">
    <property type="entry name" value="BLL4482 PROTEIN"/>
    <property type="match status" value="1"/>
</dbReference>
<dbReference type="RefSeq" id="WP_011420335.1">
    <property type="nucleotide sequence ID" value="NC_007760.1"/>
</dbReference>
<dbReference type="AlphaFoldDB" id="Q2IQH1"/>
<dbReference type="STRING" id="290397.Adeh_1278"/>
<dbReference type="HOGENOM" id="CLU_675511_0_0_7"/>
<dbReference type="InterPro" id="IPR036909">
    <property type="entry name" value="Cyt_c-like_dom_sf"/>
</dbReference>
<feature type="chain" id="PRO_5004210434" evidence="6">
    <location>
        <begin position="31"/>
        <end position="407"/>
    </location>
</feature>
<gene>
    <name evidence="8" type="ordered locus">Adeh_1278</name>
</gene>
<accession>Q2IQH1</accession>
<feature type="domain" description="Cytochrome c" evidence="7">
    <location>
        <begin position="345"/>
        <end position="407"/>
    </location>
</feature>
<feature type="region of interest" description="Disordered" evidence="5">
    <location>
        <begin position="26"/>
        <end position="48"/>
    </location>
</feature>
<dbReference type="EMBL" id="CP000251">
    <property type="protein sequence ID" value="ABC81052.1"/>
    <property type="molecule type" value="Genomic_DNA"/>
</dbReference>
<proteinExistence type="predicted"/>
<evidence type="ECO:0000259" key="7">
    <source>
        <dbReference type="PROSITE" id="PS51007"/>
    </source>
</evidence>
<dbReference type="InterPro" id="IPR051459">
    <property type="entry name" value="Cytochrome_c-type_DH"/>
</dbReference>
<reference evidence="8 9" key="1">
    <citation type="submission" date="2006-01" db="EMBL/GenBank/DDBJ databases">
        <title>Complete sequence of Anaeromyxobacter dehalogenans 2CP-C.</title>
        <authorList>
            <consortium name="US DOE Joint Genome Institute"/>
            <person name="Copeland A."/>
            <person name="Lucas S."/>
            <person name="Lapidus A."/>
            <person name="Barry K."/>
            <person name="Detter J.C."/>
            <person name="Glavina T."/>
            <person name="Hammon N."/>
            <person name="Israni S."/>
            <person name="Pitluck S."/>
            <person name="Brettin T."/>
            <person name="Bruce D."/>
            <person name="Han C."/>
            <person name="Tapia R."/>
            <person name="Gilna P."/>
            <person name="Kiss H."/>
            <person name="Schmutz J."/>
            <person name="Larimer F."/>
            <person name="Land M."/>
            <person name="Kyrpides N."/>
            <person name="Anderson I."/>
            <person name="Sanford R.A."/>
            <person name="Ritalahti K.M."/>
            <person name="Thomas H.S."/>
            <person name="Kirby J.R."/>
            <person name="Zhulin I.B."/>
            <person name="Loeffler F.E."/>
            <person name="Richardson P."/>
        </authorList>
    </citation>
    <scope>NUCLEOTIDE SEQUENCE [LARGE SCALE GENOMIC DNA]</scope>
    <source>
        <strain evidence="8 9">2CP-C</strain>
    </source>
</reference>
<dbReference type="Pfam" id="PF13442">
    <property type="entry name" value="Cytochrome_CBB3"/>
    <property type="match status" value="2"/>
</dbReference>
<keyword evidence="2 4" id="KW-0479">Metal-binding</keyword>
<dbReference type="KEGG" id="ade:Adeh_1278"/>
<feature type="signal peptide" evidence="6">
    <location>
        <begin position="1"/>
        <end position="30"/>
    </location>
</feature>
<dbReference type="InterPro" id="IPR009056">
    <property type="entry name" value="Cyt_c-like_dom"/>
</dbReference>
<dbReference type="GO" id="GO:0009055">
    <property type="term" value="F:electron transfer activity"/>
    <property type="evidence" value="ECO:0007669"/>
    <property type="project" value="InterPro"/>
</dbReference>
<evidence type="ECO:0000313" key="9">
    <source>
        <dbReference type="Proteomes" id="UP000001935"/>
    </source>
</evidence>
<sequence length="407" mass="41621">MLRASRPAALVAAILSLAACSESRSRTATAAAPSPADPQPAPAPADPQAAYLAARRAEVAAMPDPPSALPRSTGTRQELAYMIELGEKLLRETNTHPLTAPYVGASGLTCSSCHLDAGRKKAIASTFIGAAASFPAFNDRDGGVITLQDRVNGCFMRSMNGTRLPENSEALLAIVSYINWLSQGFPLEPNPDRAVSSLNRSFPNPAIKAMALAGKAVAANGASIYDSRCAPCHGVHGEGIVGAPPVWGERAYNKGAGMANDVQAGSWIQFNMPPAEELTLTDQEALDVAAFVNAQPHPAFVEAEHLPDGGAGYGGPEIVYHYGASLTAEQVAARVPSGPAADPAAPAPDGAALYAARCAPCHGALAGSAVRGRTATQISAAISGLASMAGLKDLSAAQVEAVAAALR</sequence>
<keyword evidence="6" id="KW-0732">Signal</keyword>
<evidence type="ECO:0000256" key="3">
    <source>
        <dbReference type="ARBA" id="ARBA00023004"/>
    </source>
</evidence>
<dbReference type="PROSITE" id="PS51257">
    <property type="entry name" value="PROKAR_LIPOPROTEIN"/>
    <property type="match status" value="1"/>
</dbReference>
<evidence type="ECO:0000313" key="8">
    <source>
        <dbReference type="EMBL" id="ABC81052.1"/>
    </source>
</evidence>
<dbReference type="Gene3D" id="1.10.760.10">
    <property type="entry name" value="Cytochrome c-like domain"/>
    <property type="match status" value="2"/>
</dbReference>
<evidence type="ECO:0000256" key="4">
    <source>
        <dbReference type="PROSITE-ProRule" id="PRU00433"/>
    </source>
</evidence>
<dbReference type="Pfam" id="PF21342">
    <property type="entry name" value="SoxA-TsdA_cyt-c"/>
    <property type="match status" value="1"/>
</dbReference>
<dbReference type="Proteomes" id="UP000001935">
    <property type="component" value="Chromosome"/>
</dbReference>
<protein>
    <submittedName>
        <fullName evidence="8">Cytochrome c, class I</fullName>
    </submittedName>
</protein>
<organism evidence="8 9">
    <name type="scientific">Anaeromyxobacter dehalogenans (strain 2CP-C)</name>
    <dbReference type="NCBI Taxonomy" id="290397"/>
    <lineage>
        <taxon>Bacteria</taxon>
        <taxon>Pseudomonadati</taxon>
        <taxon>Myxococcota</taxon>
        <taxon>Myxococcia</taxon>
        <taxon>Myxococcales</taxon>
        <taxon>Cystobacterineae</taxon>
        <taxon>Anaeromyxobacteraceae</taxon>
        <taxon>Anaeromyxobacter</taxon>
    </lineage>
</organism>
<keyword evidence="3 4" id="KW-0408">Iron</keyword>
<evidence type="ECO:0000256" key="6">
    <source>
        <dbReference type="SAM" id="SignalP"/>
    </source>
</evidence>
<dbReference type="eggNOG" id="COG3258">
    <property type="taxonomic scope" value="Bacteria"/>
</dbReference>
<name>Q2IQH1_ANADE</name>
<evidence type="ECO:0000256" key="2">
    <source>
        <dbReference type="ARBA" id="ARBA00022723"/>
    </source>
</evidence>
<dbReference type="GO" id="GO:0046872">
    <property type="term" value="F:metal ion binding"/>
    <property type="evidence" value="ECO:0007669"/>
    <property type="project" value="UniProtKB-KW"/>
</dbReference>